<feature type="domain" description="RBP-J/Cbf11/Cbf12 DNA binding" evidence="24">
    <location>
        <begin position="186"/>
        <end position="317"/>
    </location>
</feature>
<dbReference type="GO" id="GO:0006950">
    <property type="term" value="P:response to stress"/>
    <property type="evidence" value="ECO:0007669"/>
    <property type="project" value="UniProtKB-ARBA"/>
</dbReference>
<keyword evidence="16" id="KW-0238">DNA-binding</keyword>
<comment type="subunit">
    <text evidence="7">Homotetramer.</text>
</comment>
<dbReference type="NCBIfam" id="NF004491">
    <property type="entry name" value="PRK05826.1"/>
    <property type="match status" value="1"/>
</dbReference>
<dbReference type="GO" id="GO:0005634">
    <property type="term" value="C:nucleus"/>
    <property type="evidence" value="ECO:0007669"/>
    <property type="project" value="UniProtKB-SubCell"/>
</dbReference>
<sequence>MRTLFVQQPPLDAYVHDHLNMAAVANANNDHLPTSPDDADVHHHHPDLSILVNSLSASPAPNQDSNPASEHRSEDLSRPPSTNPPASSAAAEPPTPLPPSVQQQAQMAIQSILATAQQKGSGQDSVWSMNNVTLPSNVDTARQNGQPSTSKRRLEDADEEDPHAKIRRTVQEHVQHDNERLLNMTTVVCLHAAVAQKSYGSEKRFLCPPPLVRIEGPFGYIRDQKLAMSIVSEHGEKGPETVLPLEPSATPSFKFLHVTGAAKAKSFNLALEIIPPPAPGMIYEDGARPRPWAVFESAPVTIISKPSKKTAKTRNISSCILAGGPVSLFNRINSQTVRTKYMTIDNAHLCASNVSWSAFNVNVIRRPQDLGPVAGPQPVTYGSEIVLSDSMTGIATAPLIIRKVDKGKISPEEGGPVSQMQKIALQRVNPDGTRHYLSAAGPVPGTPGVVAPPAPGNSGSHHLLFQSPRTREEVKDGIHTIHDEVDDYLCWTIVGISKFQYTFFDALGQNNKIPEMPITPFPTLFQPPIYRPQNNVLDLTVSSFFYENPKTGHHSQLEIWLGDIGPLTHRLNNAPTSGPLTSIAPFYGSTDQQPPPPGTPMAGVAPPAPGAPVPAPPPPPPPTVPAPTSYISSGALHTNVTVDMPPIQQIVKALQDEARRSYGVTSDSVEGAENEVNGNSPSDGPVNIAGKSLPLLFIRGADGIGYHSGRSVTCENVFLEMNNPVNPQGPPGEPAWLSAAQSAAADNQWLHPSVTGVVLTVCLDDILWPVKSNLEWLSSLSPINASVPTEETKYLRKTAIIATIGPKTNSVEKLAELRKAGVNIVRMNFSHGSYEYHQSVIDNTRKAIELDPEGRPVAIALDTKGPEIRTGLIKDNADIPVKAGHEFVVTTDEKFAQSSDDKFLFVDYKNLPKVTAPGKLIYVDDGILTLLVLSVDGPNVRVRCINNGTLSSRKGVNLPKTDVDLPALSAKDKADLQFGVRNGVDMVFASFIRRAQDVLDIRDVLGPNGANIKIVVKIENEQGVANFDEILDVCDGVMVARGDLGIEIPASQVFLAQKMMIAKCNKVGKPVICATQMLESMTYNPRPTRAEVSDVANAVLDGADCVMLSGETAKGTYPVQAVLMMAETCYLAESAICYPPLYDELRNAQKRPTETVETVAMAAVAAAFEQNASAILVLSTSGNTARLISKYRPSVPIITVTRNQQTSRQIHLHRGVYPMWYPEPRGIQAHQWQTDVDNRIRFGLRRALQLNIIKPNSPIIAVQGWKGGLGHTNTLRILSVPAEDADLELYPLEH</sequence>
<comment type="similarity">
    <text evidence="6">Belongs to the Su(H) family.</text>
</comment>
<evidence type="ECO:0000256" key="2">
    <source>
        <dbReference type="ARBA" id="ARBA00001958"/>
    </source>
</evidence>
<dbReference type="SMART" id="SM01268">
    <property type="entry name" value="BTD"/>
    <property type="match status" value="1"/>
</dbReference>
<dbReference type="FunFam" id="2.40.33.10:FF:000001">
    <property type="entry name" value="Pyruvate kinase"/>
    <property type="match status" value="1"/>
</dbReference>
<dbReference type="OrthoDB" id="108365at2759"/>
<keyword evidence="18" id="KW-0804">Transcription</keyword>
<keyword evidence="10" id="KW-0479">Metal-binding</keyword>
<dbReference type="CDD" id="cd00288">
    <property type="entry name" value="Pyruvate_Kinase"/>
    <property type="match status" value="1"/>
</dbReference>
<dbReference type="NCBIfam" id="NF004978">
    <property type="entry name" value="PRK06354.1"/>
    <property type="match status" value="1"/>
</dbReference>
<name>A0A9Q5HTG9_SANBA</name>
<evidence type="ECO:0000256" key="17">
    <source>
        <dbReference type="ARBA" id="ARBA00023152"/>
    </source>
</evidence>
<evidence type="ECO:0000256" key="12">
    <source>
        <dbReference type="ARBA" id="ARBA00022777"/>
    </source>
</evidence>
<dbReference type="Gene3D" id="2.40.33.10">
    <property type="entry name" value="PK beta-barrel domain-like"/>
    <property type="match status" value="1"/>
</dbReference>
<feature type="compositionally biased region" description="Pro residues" evidence="23">
    <location>
        <begin position="606"/>
        <end position="624"/>
    </location>
</feature>
<organism evidence="26 27">
    <name type="scientific">Sanghuangporus baumii</name>
    <name type="common">Phellinus baumii</name>
    <dbReference type="NCBI Taxonomy" id="108892"/>
    <lineage>
        <taxon>Eukaryota</taxon>
        <taxon>Fungi</taxon>
        <taxon>Dikarya</taxon>
        <taxon>Basidiomycota</taxon>
        <taxon>Agaricomycotina</taxon>
        <taxon>Agaricomycetes</taxon>
        <taxon>Hymenochaetales</taxon>
        <taxon>Hymenochaetaceae</taxon>
        <taxon>Sanghuangporus</taxon>
    </lineage>
</organism>
<evidence type="ECO:0000256" key="1">
    <source>
        <dbReference type="ARBA" id="ARBA00001946"/>
    </source>
</evidence>
<keyword evidence="15" id="KW-0805">Transcription regulation</keyword>
<dbReference type="GO" id="GO:0000978">
    <property type="term" value="F:RNA polymerase II cis-regulatory region sequence-specific DNA binding"/>
    <property type="evidence" value="ECO:0007669"/>
    <property type="project" value="InterPro"/>
</dbReference>
<keyword evidence="9 22" id="KW-0808">Transferase</keyword>
<protein>
    <recommendedName>
        <fullName evidence="8 22">Pyruvate kinase</fullName>
        <ecNumber evidence="8 22">2.7.1.40</ecNumber>
    </recommendedName>
</protein>
<evidence type="ECO:0000259" key="24">
    <source>
        <dbReference type="SMART" id="SM01267"/>
    </source>
</evidence>
<keyword evidence="11" id="KW-0547">Nucleotide-binding</keyword>
<proteinExistence type="inferred from homology"/>
<feature type="compositionally biased region" description="Polar residues" evidence="23">
    <location>
        <begin position="101"/>
        <end position="149"/>
    </location>
</feature>
<dbReference type="InterPro" id="IPR036918">
    <property type="entry name" value="Pyrv_Knase_C_sf"/>
</dbReference>
<comment type="catalytic activity">
    <reaction evidence="21 22">
        <text>pyruvate + ATP = phosphoenolpyruvate + ADP + H(+)</text>
        <dbReference type="Rhea" id="RHEA:18157"/>
        <dbReference type="ChEBI" id="CHEBI:15361"/>
        <dbReference type="ChEBI" id="CHEBI:15378"/>
        <dbReference type="ChEBI" id="CHEBI:30616"/>
        <dbReference type="ChEBI" id="CHEBI:58702"/>
        <dbReference type="ChEBI" id="CHEBI:456216"/>
        <dbReference type="EC" id="2.7.1.40"/>
    </reaction>
</comment>
<evidence type="ECO:0000256" key="8">
    <source>
        <dbReference type="ARBA" id="ARBA00012142"/>
    </source>
</evidence>
<evidence type="ECO:0000313" key="27">
    <source>
        <dbReference type="Proteomes" id="UP000757232"/>
    </source>
</evidence>
<evidence type="ECO:0000256" key="23">
    <source>
        <dbReference type="SAM" id="MobiDB-lite"/>
    </source>
</evidence>
<evidence type="ECO:0000256" key="13">
    <source>
        <dbReference type="ARBA" id="ARBA00022840"/>
    </source>
</evidence>
<evidence type="ECO:0000256" key="3">
    <source>
        <dbReference type="ARBA" id="ARBA00004123"/>
    </source>
</evidence>
<keyword evidence="19" id="KW-0539">Nucleus</keyword>
<keyword evidence="13" id="KW-0067">ATP-binding</keyword>
<dbReference type="PRINTS" id="PR01050">
    <property type="entry name" value="PYRUVTKNASE"/>
</dbReference>
<evidence type="ECO:0000256" key="14">
    <source>
        <dbReference type="ARBA" id="ARBA00022842"/>
    </source>
</evidence>
<dbReference type="InterPro" id="IPR011037">
    <property type="entry name" value="Pyrv_Knase-like_insert_dom_sf"/>
</dbReference>
<feature type="domain" description="Beta-trefoil DNA-binding" evidence="25">
    <location>
        <begin position="318"/>
        <end position="491"/>
    </location>
</feature>
<accession>A0A9Q5HTG9</accession>
<dbReference type="FunFam" id="3.40.1380.20:FF:000001">
    <property type="entry name" value="Pyruvate kinase"/>
    <property type="match status" value="1"/>
</dbReference>
<dbReference type="SMART" id="SM01267">
    <property type="entry name" value="LAG1_DNAbind"/>
    <property type="match status" value="1"/>
</dbReference>
<dbReference type="Pfam" id="PF00224">
    <property type="entry name" value="PK"/>
    <property type="match status" value="1"/>
</dbReference>
<keyword evidence="20" id="KW-0670">Pyruvate</keyword>
<dbReference type="GO" id="GO:0000287">
    <property type="term" value="F:magnesium ion binding"/>
    <property type="evidence" value="ECO:0007669"/>
    <property type="project" value="InterPro"/>
</dbReference>
<dbReference type="EMBL" id="LNZH02000208">
    <property type="protein sequence ID" value="OCB85678.1"/>
    <property type="molecule type" value="Genomic_DNA"/>
</dbReference>
<comment type="similarity">
    <text evidence="5 22">Belongs to the pyruvate kinase family.</text>
</comment>
<comment type="subcellular location">
    <subcellularLocation>
        <location evidence="3">Nucleus</location>
    </subcellularLocation>
</comment>
<feature type="region of interest" description="Disordered" evidence="23">
    <location>
        <begin position="663"/>
        <end position="685"/>
    </location>
</feature>
<dbReference type="InterPro" id="IPR015350">
    <property type="entry name" value="Beta-trefoil_DNA-bd_dom"/>
</dbReference>
<dbReference type="InterPro" id="IPR036358">
    <property type="entry name" value="BTD_sf"/>
</dbReference>
<dbReference type="NCBIfam" id="TIGR01064">
    <property type="entry name" value="pyruv_kin"/>
    <property type="match status" value="1"/>
</dbReference>
<evidence type="ECO:0000256" key="9">
    <source>
        <dbReference type="ARBA" id="ARBA00022679"/>
    </source>
</evidence>
<comment type="pathway">
    <text evidence="4 22">Carbohydrate degradation; glycolysis; pyruvate from D-glyceraldehyde 3-phosphate: step 5/5.</text>
</comment>
<evidence type="ECO:0000256" key="20">
    <source>
        <dbReference type="ARBA" id="ARBA00023317"/>
    </source>
</evidence>
<dbReference type="Gene3D" id="3.20.20.60">
    <property type="entry name" value="Phosphoenolpyruvate-binding domains"/>
    <property type="match status" value="1"/>
</dbReference>
<evidence type="ECO:0000256" key="18">
    <source>
        <dbReference type="ARBA" id="ARBA00023163"/>
    </source>
</evidence>
<dbReference type="InterPro" id="IPR018209">
    <property type="entry name" value="Pyrv_Knase_AS"/>
</dbReference>
<keyword evidence="17 22" id="KW-0324">Glycolysis</keyword>
<dbReference type="Pfam" id="PF09271">
    <property type="entry name" value="LAG1-DNAbind"/>
    <property type="match status" value="1"/>
</dbReference>
<evidence type="ECO:0000256" key="21">
    <source>
        <dbReference type="ARBA" id="ARBA00048152"/>
    </source>
</evidence>
<dbReference type="FunFam" id="3.20.20.60:FF:000001">
    <property type="entry name" value="Pyruvate kinase"/>
    <property type="match status" value="1"/>
</dbReference>
<comment type="cofactor">
    <cofactor evidence="2">
        <name>K(+)</name>
        <dbReference type="ChEBI" id="CHEBI:29103"/>
    </cofactor>
</comment>
<dbReference type="SUPFAM" id="SSF50800">
    <property type="entry name" value="PK beta-barrel domain-like"/>
    <property type="match status" value="1"/>
</dbReference>
<dbReference type="InterPro" id="IPR015795">
    <property type="entry name" value="Pyrv_Knase_C"/>
</dbReference>
<dbReference type="SUPFAM" id="SSF49417">
    <property type="entry name" value="p53-like transcription factors"/>
    <property type="match status" value="1"/>
</dbReference>
<dbReference type="InterPro" id="IPR040442">
    <property type="entry name" value="Pyrv_kinase-like_dom_sf"/>
</dbReference>
<dbReference type="EC" id="2.7.1.40" evidence="8 22"/>
<dbReference type="SUPFAM" id="SSF51621">
    <property type="entry name" value="Phosphoenolpyruvate/pyruvate domain"/>
    <property type="match status" value="1"/>
</dbReference>
<feature type="region of interest" description="Disordered" evidence="23">
    <location>
        <begin position="586"/>
        <end position="624"/>
    </location>
</feature>
<keyword evidence="27" id="KW-1185">Reference proteome</keyword>
<evidence type="ECO:0000256" key="4">
    <source>
        <dbReference type="ARBA" id="ARBA00004997"/>
    </source>
</evidence>
<dbReference type="InterPro" id="IPR001697">
    <property type="entry name" value="Pyr_Knase"/>
</dbReference>
<dbReference type="Pfam" id="PF02887">
    <property type="entry name" value="PK_C"/>
    <property type="match status" value="1"/>
</dbReference>
<dbReference type="GO" id="GO:0005524">
    <property type="term" value="F:ATP binding"/>
    <property type="evidence" value="ECO:0007669"/>
    <property type="project" value="UniProtKB-KW"/>
</dbReference>
<dbReference type="SUPFAM" id="SSF52935">
    <property type="entry name" value="PK C-terminal domain-like"/>
    <property type="match status" value="1"/>
</dbReference>
<comment type="cofactor">
    <cofactor evidence="1">
        <name>Mg(2+)</name>
        <dbReference type="ChEBI" id="CHEBI:18420"/>
    </cofactor>
</comment>
<dbReference type="InterPro" id="IPR037095">
    <property type="entry name" value="RBP-J/Cbf11_DNA-bd_sf"/>
</dbReference>
<evidence type="ECO:0000256" key="19">
    <source>
        <dbReference type="ARBA" id="ARBA00023242"/>
    </source>
</evidence>
<evidence type="ECO:0000256" key="5">
    <source>
        <dbReference type="ARBA" id="ARBA00008663"/>
    </source>
</evidence>
<evidence type="ECO:0000256" key="15">
    <source>
        <dbReference type="ARBA" id="ARBA00023015"/>
    </source>
</evidence>
<dbReference type="InterPro" id="IPR015813">
    <property type="entry name" value="Pyrv/PenolPyrv_kinase-like_dom"/>
</dbReference>
<feature type="region of interest" description="Disordered" evidence="23">
    <location>
        <begin position="55"/>
        <end position="164"/>
    </location>
</feature>
<dbReference type="InterPro" id="IPR015351">
    <property type="entry name" value="RBP-J/Cbf11/Cbf12_DNA-bd"/>
</dbReference>
<evidence type="ECO:0000256" key="10">
    <source>
        <dbReference type="ARBA" id="ARBA00022723"/>
    </source>
</evidence>
<dbReference type="SUPFAM" id="SSF110217">
    <property type="entry name" value="DNA-binding protein LAG-1 (CSL)"/>
    <property type="match status" value="1"/>
</dbReference>
<evidence type="ECO:0000259" key="25">
    <source>
        <dbReference type="SMART" id="SM01268"/>
    </source>
</evidence>
<dbReference type="Gene3D" id="2.80.10.50">
    <property type="match status" value="1"/>
</dbReference>
<evidence type="ECO:0000313" key="26">
    <source>
        <dbReference type="EMBL" id="OCB85678.1"/>
    </source>
</evidence>
<dbReference type="GO" id="GO:0030955">
    <property type="term" value="F:potassium ion binding"/>
    <property type="evidence" value="ECO:0007669"/>
    <property type="project" value="InterPro"/>
</dbReference>
<feature type="compositionally biased region" description="Polar residues" evidence="23">
    <location>
        <begin position="55"/>
        <end position="68"/>
    </location>
</feature>
<dbReference type="Gene3D" id="2.60.40.1450">
    <property type="entry name" value="LAG1, DNA binding domain"/>
    <property type="match status" value="1"/>
</dbReference>
<evidence type="ECO:0000256" key="22">
    <source>
        <dbReference type="RuleBase" id="RU000504"/>
    </source>
</evidence>
<dbReference type="Pfam" id="PF09270">
    <property type="entry name" value="BTD"/>
    <property type="match status" value="1"/>
</dbReference>
<dbReference type="GO" id="GO:0016301">
    <property type="term" value="F:kinase activity"/>
    <property type="evidence" value="ECO:0007669"/>
    <property type="project" value="UniProtKB-KW"/>
</dbReference>
<dbReference type="InterPro" id="IPR008967">
    <property type="entry name" value="p53-like_TF_DNA-bd_sf"/>
</dbReference>
<dbReference type="GO" id="GO:0006357">
    <property type="term" value="P:regulation of transcription by RNA polymerase II"/>
    <property type="evidence" value="ECO:0007669"/>
    <property type="project" value="InterPro"/>
</dbReference>
<dbReference type="GO" id="GO:0003700">
    <property type="term" value="F:DNA-binding transcription factor activity"/>
    <property type="evidence" value="ECO:0007669"/>
    <property type="project" value="InterPro"/>
</dbReference>
<gene>
    <name evidence="26" type="ORF">A7U60_g7329</name>
</gene>
<dbReference type="PROSITE" id="PS00110">
    <property type="entry name" value="PYRUVATE_KINASE"/>
    <property type="match status" value="1"/>
</dbReference>
<evidence type="ECO:0000256" key="7">
    <source>
        <dbReference type="ARBA" id="ARBA00011881"/>
    </source>
</evidence>
<comment type="caution">
    <text evidence="26">The sequence shown here is derived from an EMBL/GenBank/DDBJ whole genome shotgun (WGS) entry which is preliminary data.</text>
</comment>
<dbReference type="Proteomes" id="UP000757232">
    <property type="component" value="Unassembled WGS sequence"/>
</dbReference>
<keyword evidence="14 22" id="KW-0460">Magnesium</keyword>
<evidence type="ECO:0000256" key="6">
    <source>
        <dbReference type="ARBA" id="ARBA00009704"/>
    </source>
</evidence>
<keyword evidence="12 22" id="KW-0418">Kinase</keyword>
<dbReference type="PANTHER" id="PTHR11817">
    <property type="entry name" value="PYRUVATE KINASE"/>
    <property type="match status" value="1"/>
</dbReference>
<evidence type="ECO:0000256" key="11">
    <source>
        <dbReference type="ARBA" id="ARBA00022741"/>
    </source>
</evidence>
<reference evidence="26" key="1">
    <citation type="submission" date="2016-06" db="EMBL/GenBank/DDBJ databases">
        <title>Draft Genome sequence of the fungus Inonotus baumii.</title>
        <authorList>
            <person name="Zhu H."/>
            <person name="Lin W."/>
        </authorList>
    </citation>
    <scope>NUCLEOTIDE SEQUENCE</scope>
    <source>
        <strain evidence="26">821</strain>
    </source>
</reference>
<dbReference type="GO" id="GO:0004743">
    <property type="term" value="F:pyruvate kinase activity"/>
    <property type="evidence" value="ECO:0007669"/>
    <property type="project" value="UniProtKB-EC"/>
</dbReference>
<dbReference type="Gene3D" id="3.40.1380.20">
    <property type="entry name" value="Pyruvate kinase, C-terminal domain"/>
    <property type="match status" value="1"/>
</dbReference>
<dbReference type="InterPro" id="IPR015793">
    <property type="entry name" value="Pyrv_Knase_brl"/>
</dbReference>
<dbReference type="InterPro" id="IPR015806">
    <property type="entry name" value="Pyrv_Knase_insert_dom_sf"/>
</dbReference>
<evidence type="ECO:0000256" key="16">
    <source>
        <dbReference type="ARBA" id="ARBA00023125"/>
    </source>
</evidence>